<dbReference type="PROSITE" id="PS50215">
    <property type="entry name" value="ADAM_MEPRO"/>
    <property type="match status" value="1"/>
</dbReference>
<dbReference type="Pfam" id="PF01421">
    <property type="entry name" value="Reprolysin"/>
    <property type="match status" value="1"/>
</dbReference>
<evidence type="ECO:0000256" key="15">
    <source>
        <dbReference type="SAM" id="MobiDB-lite"/>
    </source>
</evidence>
<evidence type="ECO:0000259" key="16">
    <source>
        <dbReference type="PROSITE" id="PS50215"/>
    </source>
</evidence>
<dbReference type="Pfam" id="PF19030">
    <property type="entry name" value="TSP1_ADAMTS"/>
    <property type="match status" value="3"/>
</dbReference>
<evidence type="ECO:0000256" key="8">
    <source>
        <dbReference type="ARBA" id="ARBA00022801"/>
    </source>
</evidence>
<evidence type="ECO:0000256" key="9">
    <source>
        <dbReference type="ARBA" id="ARBA00022833"/>
    </source>
</evidence>
<feature type="binding site" evidence="14">
    <location>
        <position position="1212"/>
    </location>
    <ligand>
        <name>Zn(2+)</name>
        <dbReference type="ChEBI" id="CHEBI:29105"/>
        <note>catalytic</note>
    </ligand>
</feature>
<gene>
    <name evidence="17" type="ORF">KUDE01_006888</name>
</gene>
<evidence type="ECO:0000256" key="2">
    <source>
        <dbReference type="ARBA" id="ARBA00022525"/>
    </source>
</evidence>
<evidence type="ECO:0000256" key="4">
    <source>
        <dbReference type="ARBA" id="ARBA00022670"/>
    </source>
</evidence>
<evidence type="ECO:0000256" key="10">
    <source>
        <dbReference type="ARBA" id="ARBA00023049"/>
    </source>
</evidence>
<dbReference type="GO" id="GO:0046872">
    <property type="term" value="F:metal ion binding"/>
    <property type="evidence" value="ECO:0007669"/>
    <property type="project" value="UniProtKB-KW"/>
</dbReference>
<keyword evidence="10" id="KW-0482">Metalloprotease</keyword>
<evidence type="ECO:0000313" key="18">
    <source>
        <dbReference type="Proteomes" id="UP001228049"/>
    </source>
</evidence>
<dbReference type="InterPro" id="IPR050439">
    <property type="entry name" value="ADAMTS_ADAMTS-like"/>
</dbReference>
<dbReference type="Gene3D" id="2.60.120.830">
    <property type="match status" value="1"/>
</dbReference>
<evidence type="ECO:0000256" key="11">
    <source>
        <dbReference type="ARBA" id="ARBA00023145"/>
    </source>
</evidence>
<dbReference type="InterPro" id="IPR000884">
    <property type="entry name" value="TSP1_rpt"/>
</dbReference>
<keyword evidence="2" id="KW-0964">Secreted</keyword>
<dbReference type="PANTHER" id="PTHR13723:SF141">
    <property type="entry name" value="A DISINTEGRIN AND METALLOPROTEINASE WITH THROMBOSPONDIN MOTIFS 2"/>
    <property type="match status" value="1"/>
</dbReference>
<feature type="region of interest" description="Disordered" evidence="15">
    <location>
        <begin position="60"/>
        <end position="115"/>
    </location>
</feature>
<keyword evidence="8" id="KW-0378">Hydrolase</keyword>
<accession>A0AAD9AZK9</accession>
<dbReference type="Gene3D" id="3.40.1620.60">
    <property type="match status" value="1"/>
</dbReference>
<dbReference type="GO" id="GO:0006508">
    <property type="term" value="P:proteolysis"/>
    <property type="evidence" value="ECO:0007669"/>
    <property type="project" value="UniProtKB-KW"/>
</dbReference>
<dbReference type="InterPro" id="IPR013273">
    <property type="entry name" value="ADAMTS/ADAMTS-like"/>
</dbReference>
<feature type="region of interest" description="Disordered" evidence="15">
    <location>
        <begin position="1779"/>
        <end position="1806"/>
    </location>
</feature>
<dbReference type="FunFam" id="3.40.1620.60:FF:000001">
    <property type="entry name" value="A disintegrin and metalloproteinase with thrombospondin motifs 3"/>
    <property type="match status" value="1"/>
</dbReference>
<dbReference type="PROSITE" id="PS50092">
    <property type="entry name" value="TSP1"/>
    <property type="match status" value="4"/>
</dbReference>
<evidence type="ECO:0000256" key="13">
    <source>
        <dbReference type="ARBA" id="ARBA00023180"/>
    </source>
</evidence>
<dbReference type="SMART" id="SM00209">
    <property type="entry name" value="TSP1"/>
    <property type="match status" value="4"/>
</dbReference>
<dbReference type="EMBL" id="JASDAP010000491">
    <property type="protein sequence ID" value="KAK1874665.1"/>
    <property type="molecule type" value="Genomic_DNA"/>
</dbReference>
<feature type="binding site" evidence="14">
    <location>
        <position position="1208"/>
    </location>
    <ligand>
        <name>Zn(2+)</name>
        <dbReference type="ChEBI" id="CHEBI:29105"/>
        <note>catalytic</note>
    </ligand>
</feature>
<sequence length="1806" mass="195458">TRLSVSLRMDQFSSGFLITVFLLQSVASLSEETASLHQVLSDFAVVRPIRTNAEGHFLSASVSAPRRNRRHAPSTDDTPFDVNNHRQTATPTSHHAPPTYASPSNQRRRGWRGRGPGEQEAELFYNVTVFGRDLHLRLRLNTRLLAPAATMEWEESGRQHSQPIGDAACFYTGDVTNMEDASIAISNCDGLAGMIRTGQEEFFIEPLDRWRTEQKKEEEEEEGRRHIVYRSSAIIKKQPAVNQTAEDFLRGPLLGSLNLTQDVWTGSRSARHRRYIEEAEEFNIEVLLAVDYSVLLFHGRDHIQKYLLTLMNIVNEIYQDHSLGANINVVLVRIVMLSPSKEVTVLSAGPCVTQQVPVSLCDSGGPCVTQEVPVPVLSAGPCVTQQVPVLSAGPCVTQEVPVLSAGPCVTQEVPVSLCDSGGPCVTQEVPVLSAGPCVTQEVPVLSAGPCVTQQVPVLSAGPCVTQQVPVLSAGPCVISRPLCDSAGPCVTQQVPVLSAGPCVTQQVPVLSAGPCVTQQVPVLSAGPCVISRSLSYQQVPVVSAGPCVTQQVPVLSAGPCGPCGISRSLCDSAGPCVISRSLWYQQVPVTQQVPVYQQSLCYQQVPVLSAGPVVSAGPCVTQQVPVVPVLSAGPCVTQQVPVLSAGPCGISRSLWYQQVPVVSAGPCLISRSLWYQQVPVVSAGPCVTQQVPVLSAGPCLISRSLSYQQVPVVSAGPCGISRSLWYQQVPVVSAGPCGISRSLWYQQVPVVSAGPCGISRSLWYQQVPVVSAGPCGISRSLCDSAGPCGISRSLWYQQVPLVSAGPCGISRSLWYQQVPVLSAGPCVTQQVPLVSAGPCGISRSLWYQQVPVVPVVSAGPCGISRSLWYQQVPVLSAGPCLISRSLWYQQVPVVSAGPCGISRSLCYQQVPVLSAGPCGISRSLWYQQVPVVSAGPSGISRSLWYQQVPVLSAGPCVTQQVPLVSAGPCGISRSLWYQQVPVLSAGPCGISRSLSYQQVPVVSAGPCGISRSLWYQQVPLVSAGPCGISRSLWYQQVPVVSAGPCGISRSLWYQQVPVVSAGPCGISRSLWYQQVPLVSAGPCGISRSLWYQQVPVVSAGPCGISRSLSYQQVPVVSAGPCGISRSLWYQQVPGISRSLWYQQVPVSQQLISVGNPQKSLENVCGWSYLQQREQSHAEQHDHTVYLTRQEFGPSGMQDGFSSAFVAAHETGHVLGMEHDGEANACEDDVPLGSIMSPRVQATFHRYHWSRCSWKELHTYLNTYDCLRDDPFLHDWPAQPPLPGFQYSLDQQCRFDFGPGYSLCTAYTTLDPCKQLWCSEYSNPFYCKTKKGPALHGTKCGPGRHCFRGLCMRLTPDLLKQDGGWGPWSPFGPCSRSCGGGVRYRAHHCDDPAPNNGGRPCPGNSFEFQVCQREDCPPLTDYRWGHTSDERCRLSCVSQETAAVVLMGRQVHDGTPCSYSDPHRSASKESHVGCDGQIASDLQEDRCGVCGGDNSSCKIIKGNFTRSTRKPGYLKILEIPKGARHLLIQEFRGTPHILAMTNTETGHLFLNAEAELPESRVVIEKGAMWEYSNTDEQESIQTTGPLKYGVLLMVRSHGESKVSVSSKYIIPDGLQSSLESNLLQEDAIFYEWALKKWSQCSKPCGGGKQYTRFGCRRKADGKMVQRTFCSNINKPRAISRTCNTETCSSSRWVTGEWEDCSASCGQTGWQRRWVGCQQEASAGKQPHSVHSKLCGEDRPEGKRTCNRTPCPAAWRAGPWTPCSVSCGNGTQERQVVCSSPGGSAQNCSDPRPITTRTCQPPPCSGRP</sequence>
<comment type="subcellular location">
    <subcellularLocation>
        <location evidence="1">Secreted</location>
        <location evidence="1">Extracellular space</location>
        <location evidence="1">Extracellular matrix</location>
    </subcellularLocation>
</comment>
<evidence type="ECO:0000256" key="14">
    <source>
        <dbReference type="PROSITE-ProRule" id="PRU00276"/>
    </source>
</evidence>
<keyword evidence="13" id="KW-0325">Glycoprotein</keyword>
<dbReference type="Gene3D" id="3.40.390.10">
    <property type="entry name" value="Collagenase (Catalytic Domain)"/>
    <property type="match status" value="2"/>
</dbReference>
<comment type="caution">
    <text evidence="17">The sequence shown here is derived from an EMBL/GenBank/DDBJ whole genome shotgun (WGS) entry which is preliminary data.</text>
</comment>
<dbReference type="Pfam" id="PF19236">
    <property type="entry name" value="ADAMTS_CR_3"/>
    <property type="match status" value="1"/>
</dbReference>
<keyword evidence="9 14" id="KW-0862">Zinc</keyword>
<dbReference type="Pfam" id="PF01562">
    <property type="entry name" value="Pep_M12B_propep"/>
    <property type="match status" value="1"/>
</dbReference>
<dbReference type="GO" id="GO:0004222">
    <property type="term" value="F:metalloendopeptidase activity"/>
    <property type="evidence" value="ECO:0007669"/>
    <property type="project" value="InterPro"/>
</dbReference>
<dbReference type="InterPro" id="IPR024079">
    <property type="entry name" value="MetalloPept_cat_dom_sf"/>
</dbReference>
<dbReference type="InterPro" id="IPR010294">
    <property type="entry name" value="ADAMTS_spacer1"/>
</dbReference>
<evidence type="ECO:0000256" key="6">
    <source>
        <dbReference type="ARBA" id="ARBA00022729"/>
    </source>
</evidence>
<dbReference type="PANTHER" id="PTHR13723">
    <property type="entry name" value="ADAMTS A DISINTEGRIN AND METALLOPROTEASE WITH THROMBOSPONDIN MOTIFS PROTEASE"/>
    <property type="match status" value="1"/>
</dbReference>
<dbReference type="GO" id="GO:0031012">
    <property type="term" value="C:extracellular matrix"/>
    <property type="evidence" value="ECO:0007669"/>
    <property type="project" value="TreeGrafter"/>
</dbReference>
<dbReference type="SUPFAM" id="SSF82895">
    <property type="entry name" value="TSP-1 type 1 repeat"/>
    <property type="match status" value="4"/>
</dbReference>
<keyword evidence="3" id="KW-0272">Extracellular matrix</keyword>
<dbReference type="Proteomes" id="UP001228049">
    <property type="component" value="Unassembled WGS sequence"/>
</dbReference>
<dbReference type="GO" id="GO:0030198">
    <property type="term" value="P:extracellular matrix organization"/>
    <property type="evidence" value="ECO:0007669"/>
    <property type="project" value="InterPro"/>
</dbReference>
<keyword evidence="6" id="KW-0732">Signal</keyword>
<name>A0AAD9AZK9_DISEL</name>
<dbReference type="Pfam" id="PF00090">
    <property type="entry name" value="TSP_1"/>
    <property type="match status" value="1"/>
</dbReference>
<dbReference type="FunFam" id="2.20.100.10:FF:000001">
    <property type="entry name" value="semaphorin-5A isoform X1"/>
    <property type="match status" value="1"/>
</dbReference>
<evidence type="ECO:0000256" key="7">
    <source>
        <dbReference type="ARBA" id="ARBA00022737"/>
    </source>
</evidence>
<keyword evidence="5 14" id="KW-0479">Metal-binding</keyword>
<reference evidence="17" key="1">
    <citation type="submission" date="2023-04" db="EMBL/GenBank/DDBJ databases">
        <title>Chromosome-level genome of Chaenocephalus aceratus.</title>
        <authorList>
            <person name="Park H."/>
        </authorList>
    </citation>
    <scope>NUCLEOTIDE SEQUENCE</scope>
    <source>
        <strain evidence="17">DE</strain>
        <tissue evidence="17">Muscle</tissue>
    </source>
</reference>
<evidence type="ECO:0000256" key="12">
    <source>
        <dbReference type="ARBA" id="ARBA00023157"/>
    </source>
</evidence>
<dbReference type="FunFam" id="2.60.120.830:FF:000001">
    <property type="entry name" value="A disintegrin and metalloproteinase with thrombospondin motifs 1"/>
    <property type="match status" value="1"/>
</dbReference>
<dbReference type="SUPFAM" id="SSF55486">
    <property type="entry name" value="Metalloproteases ('zincins'), catalytic domain"/>
    <property type="match status" value="2"/>
</dbReference>
<feature type="binding site" evidence="14">
    <location>
        <position position="1218"/>
    </location>
    <ligand>
        <name>Zn(2+)</name>
        <dbReference type="ChEBI" id="CHEBI:29105"/>
        <note>catalytic</note>
    </ligand>
</feature>
<dbReference type="InterPro" id="IPR001590">
    <property type="entry name" value="Peptidase_M12B"/>
</dbReference>
<dbReference type="Pfam" id="PF05986">
    <property type="entry name" value="ADAMTS_spacer1"/>
    <property type="match status" value="1"/>
</dbReference>
<keyword evidence="7" id="KW-0677">Repeat</keyword>
<dbReference type="Gene3D" id="2.20.100.10">
    <property type="entry name" value="Thrombospondin type-1 (TSP1) repeat"/>
    <property type="match status" value="4"/>
</dbReference>
<keyword evidence="12" id="KW-1015">Disulfide bond</keyword>
<evidence type="ECO:0000313" key="17">
    <source>
        <dbReference type="EMBL" id="KAK1874665.1"/>
    </source>
</evidence>
<organism evidence="17 18">
    <name type="scientific">Dissostichus eleginoides</name>
    <name type="common">Patagonian toothfish</name>
    <name type="synonym">Dissostichus amissus</name>
    <dbReference type="NCBI Taxonomy" id="100907"/>
    <lineage>
        <taxon>Eukaryota</taxon>
        <taxon>Metazoa</taxon>
        <taxon>Chordata</taxon>
        <taxon>Craniata</taxon>
        <taxon>Vertebrata</taxon>
        <taxon>Euteleostomi</taxon>
        <taxon>Actinopterygii</taxon>
        <taxon>Neopterygii</taxon>
        <taxon>Teleostei</taxon>
        <taxon>Neoteleostei</taxon>
        <taxon>Acanthomorphata</taxon>
        <taxon>Eupercaria</taxon>
        <taxon>Perciformes</taxon>
        <taxon>Notothenioidei</taxon>
        <taxon>Nototheniidae</taxon>
        <taxon>Dissostichus</taxon>
    </lineage>
</organism>
<feature type="non-terminal residue" evidence="17">
    <location>
        <position position="1"/>
    </location>
</feature>
<proteinExistence type="predicted"/>
<keyword evidence="4" id="KW-0645">Protease</keyword>
<comment type="caution">
    <text evidence="14">Lacks conserved residue(s) required for the propagation of feature annotation.</text>
</comment>
<dbReference type="InterPro" id="IPR045371">
    <property type="entry name" value="ADAMTS_CR_3"/>
</dbReference>
<dbReference type="PRINTS" id="PR01857">
    <property type="entry name" value="ADAMTSFAMILY"/>
</dbReference>
<dbReference type="InterPro" id="IPR002870">
    <property type="entry name" value="Peptidase_M12B_N"/>
</dbReference>
<feature type="domain" description="Peptidase M12B" evidence="16">
    <location>
        <begin position="1203"/>
        <end position="1270"/>
    </location>
</feature>
<keyword evidence="11" id="KW-0865">Zymogen</keyword>
<dbReference type="Pfam" id="PF17771">
    <property type="entry name" value="ADAMTS_CR_2"/>
    <property type="match status" value="1"/>
</dbReference>
<evidence type="ECO:0000256" key="3">
    <source>
        <dbReference type="ARBA" id="ARBA00022530"/>
    </source>
</evidence>
<dbReference type="InterPro" id="IPR036383">
    <property type="entry name" value="TSP1_rpt_sf"/>
</dbReference>
<feature type="compositionally biased region" description="Low complexity" evidence="15">
    <location>
        <begin position="88"/>
        <end position="99"/>
    </location>
</feature>
<feature type="active site" evidence="14">
    <location>
        <position position="1209"/>
    </location>
</feature>
<evidence type="ECO:0000256" key="5">
    <source>
        <dbReference type="ARBA" id="ARBA00022723"/>
    </source>
</evidence>
<feature type="compositionally biased region" description="Polar residues" evidence="15">
    <location>
        <begin position="1779"/>
        <end position="1797"/>
    </location>
</feature>
<protein>
    <recommendedName>
        <fullName evidence="16">Peptidase M12B domain-containing protein</fullName>
    </recommendedName>
</protein>
<dbReference type="InterPro" id="IPR041645">
    <property type="entry name" value="ADAMTS_CR_2"/>
</dbReference>
<evidence type="ECO:0000256" key="1">
    <source>
        <dbReference type="ARBA" id="ARBA00004498"/>
    </source>
</evidence>
<keyword evidence="18" id="KW-1185">Reference proteome</keyword>